<feature type="transmembrane region" description="Helical" evidence="6">
    <location>
        <begin position="112"/>
        <end position="134"/>
    </location>
</feature>
<dbReference type="AlphaFoldDB" id="A0A4R5KTS3"/>
<keyword evidence="6" id="KW-0813">Transport</keyword>
<comment type="subcellular location">
    <subcellularLocation>
        <location evidence="1 6">Cell membrane</location>
        <topology evidence="1 6">Multi-pass membrane protein</topology>
    </subcellularLocation>
</comment>
<evidence type="ECO:0000256" key="3">
    <source>
        <dbReference type="ARBA" id="ARBA00022692"/>
    </source>
</evidence>
<feature type="transmembrane region" description="Helical" evidence="6">
    <location>
        <begin position="20"/>
        <end position="41"/>
    </location>
</feature>
<keyword evidence="3 6" id="KW-0812">Transmembrane</keyword>
<keyword evidence="2 6" id="KW-1003">Cell membrane</keyword>
<comment type="caution">
    <text evidence="8">The sequence shown here is derived from an EMBL/GenBank/DDBJ whole genome shotgun (WGS) entry which is preliminary data.</text>
</comment>
<dbReference type="OrthoDB" id="1937696at2"/>
<feature type="transmembrane region" description="Helical" evidence="6">
    <location>
        <begin position="618"/>
        <end position="638"/>
    </location>
</feature>
<sequence>MNFRQFAVKNVQGNWHRYRAFFLSSVFSVMVFFIYAAFIFHPDVINGHIQGASGVRIGMLACEYIIMIFSFFFVLYSNSAFLKSRKKEFGLLSLFGMTNRQMHKMIVYENTFIALIAIAVGIGFGALFSKLFFMAMSELLQVESPISFYLAPKALIMTAAGFFVLFQAITLFTVFQIRNSRIIELIRAAKKPKTLPVFSGWLVLLSVLCLGTAYTIAYFTTAQKVLFVVLPVIFLVVLGTYFLFTQSSVAIFRRLQRTLPVYYSGTNLIAISQLVFKMKDNARVLFVVAVLSAVILSASGTFYVFYQGNKDQMMENYPHTIAFAESGSDAHRVIDPAKLKEVLQQEGVTIASEMKLVSVPWPTAEAAGKNSEAKANPRVVPLLISEDAFNREVAAPGKLKAIQVERGHAVAVTPIPAEISKDSIAKGMTFTAQLGGSSIQLLVDDIREGIHIVPSMLNYKGFLVIDQGQFDEMMRRLPDTETYALYGYELDNWEKAGPAVKKLEQLVPKYQQSYFVSRVESYLTLKQMSSLTLFIGLFVSFLFFVASGSMIYFRLFTELQEDQALYKSLMRIGVSIKEITRITTLQIGLIFFIPCFVGIIHAAFALRALGNVLSLNVLGYGLVVIGIYLLMQGVYFLITRRLYLKQLTRL</sequence>
<dbReference type="InterPro" id="IPR052536">
    <property type="entry name" value="ABC-4_Integral_Memb_Prot"/>
</dbReference>
<dbReference type="PANTHER" id="PTHR46795:SF1">
    <property type="entry name" value="ABC TRANSPORTER PERMEASE PROTEIN"/>
    <property type="match status" value="1"/>
</dbReference>
<feature type="transmembrane region" description="Helical" evidence="6">
    <location>
        <begin position="531"/>
        <end position="553"/>
    </location>
</feature>
<dbReference type="Proteomes" id="UP000295636">
    <property type="component" value="Unassembled WGS sequence"/>
</dbReference>
<feature type="transmembrane region" description="Helical" evidence="6">
    <location>
        <begin position="225"/>
        <end position="244"/>
    </location>
</feature>
<evidence type="ECO:0000256" key="6">
    <source>
        <dbReference type="PIRNR" id="PIRNR018968"/>
    </source>
</evidence>
<keyword evidence="9" id="KW-1185">Reference proteome</keyword>
<evidence type="ECO:0000259" key="7">
    <source>
        <dbReference type="Pfam" id="PF02687"/>
    </source>
</evidence>
<feature type="transmembrane region" description="Helical" evidence="6">
    <location>
        <begin position="195"/>
        <end position="219"/>
    </location>
</feature>
<feature type="domain" description="ABC3 transporter permease C-terminal" evidence="7">
    <location>
        <begin position="65"/>
        <end position="180"/>
    </location>
</feature>
<gene>
    <name evidence="8" type="ORF">E1757_10115</name>
</gene>
<evidence type="ECO:0000256" key="5">
    <source>
        <dbReference type="ARBA" id="ARBA00023136"/>
    </source>
</evidence>
<dbReference type="RefSeq" id="WP_133227336.1">
    <property type="nucleotide sequence ID" value="NZ_SMRT01000003.1"/>
</dbReference>
<protein>
    <submittedName>
        <fullName evidence="8">ABC transporter permease</fullName>
    </submittedName>
</protein>
<proteinExistence type="inferred from homology"/>
<dbReference type="EMBL" id="SMRT01000003">
    <property type="protein sequence ID" value="TDF98862.1"/>
    <property type="molecule type" value="Genomic_DNA"/>
</dbReference>
<dbReference type="PANTHER" id="PTHR46795">
    <property type="entry name" value="ABC TRANSPORTER PERMEASE-RELATED-RELATED"/>
    <property type="match status" value="1"/>
</dbReference>
<name>A0A4R5KTS3_9BACL</name>
<keyword evidence="5 6" id="KW-0472">Membrane</keyword>
<dbReference type="InterPro" id="IPR003838">
    <property type="entry name" value="ABC3_permease_C"/>
</dbReference>
<dbReference type="Pfam" id="PF02687">
    <property type="entry name" value="FtsX"/>
    <property type="match status" value="1"/>
</dbReference>
<evidence type="ECO:0000313" key="9">
    <source>
        <dbReference type="Proteomes" id="UP000295636"/>
    </source>
</evidence>
<feature type="transmembrane region" description="Helical" evidence="6">
    <location>
        <begin position="154"/>
        <end position="175"/>
    </location>
</feature>
<dbReference type="GO" id="GO:0005886">
    <property type="term" value="C:plasma membrane"/>
    <property type="evidence" value="ECO:0007669"/>
    <property type="project" value="UniProtKB-SubCell"/>
</dbReference>
<evidence type="ECO:0000256" key="4">
    <source>
        <dbReference type="ARBA" id="ARBA00022989"/>
    </source>
</evidence>
<evidence type="ECO:0000256" key="2">
    <source>
        <dbReference type="ARBA" id="ARBA00022475"/>
    </source>
</evidence>
<dbReference type="PIRSF" id="PIRSF018968">
    <property type="entry name" value="ABC_permease_BceB"/>
    <property type="match status" value="1"/>
</dbReference>
<comment type="similarity">
    <text evidence="6">Belongs to the ABC-4 integral membrane protein family.</text>
</comment>
<reference evidence="8 9" key="1">
    <citation type="submission" date="2019-03" db="EMBL/GenBank/DDBJ databases">
        <title>This is whole genome sequence of Paenibacillus sp MS74 strain.</title>
        <authorList>
            <person name="Trinh H.N."/>
        </authorList>
    </citation>
    <scope>NUCLEOTIDE SEQUENCE [LARGE SCALE GENOMIC DNA]</scope>
    <source>
        <strain evidence="8 9">MS74</strain>
    </source>
</reference>
<organism evidence="8 9">
    <name type="scientific">Paenibacillus piri</name>
    <dbReference type="NCBI Taxonomy" id="2547395"/>
    <lineage>
        <taxon>Bacteria</taxon>
        <taxon>Bacillati</taxon>
        <taxon>Bacillota</taxon>
        <taxon>Bacilli</taxon>
        <taxon>Bacillales</taxon>
        <taxon>Paenibacillaceae</taxon>
        <taxon>Paenibacillus</taxon>
    </lineage>
</organism>
<evidence type="ECO:0000256" key="1">
    <source>
        <dbReference type="ARBA" id="ARBA00004651"/>
    </source>
</evidence>
<feature type="transmembrane region" description="Helical" evidence="6">
    <location>
        <begin position="587"/>
        <end position="606"/>
    </location>
</feature>
<evidence type="ECO:0000313" key="8">
    <source>
        <dbReference type="EMBL" id="TDF98862.1"/>
    </source>
</evidence>
<dbReference type="InterPro" id="IPR027022">
    <property type="entry name" value="ABC_permease_BceB-typ"/>
</dbReference>
<feature type="transmembrane region" description="Helical" evidence="6">
    <location>
        <begin position="284"/>
        <end position="306"/>
    </location>
</feature>
<dbReference type="GO" id="GO:0055085">
    <property type="term" value="P:transmembrane transport"/>
    <property type="evidence" value="ECO:0007669"/>
    <property type="project" value="UniProtKB-UniRule"/>
</dbReference>
<feature type="transmembrane region" description="Helical" evidence="6">
    <location>
        <begin position="53"/>
        <end position="76"/>
    </location>
</feature>
<accession>A0A4R5KTS3</accession>
<keyword evidence="4 6" id="KW-1133">Transmembrane helix</keyword>